<organism evidence="2 3">
    <name type="scientific">Actinoplanes philippinensis</name>
    <dbReference type="NCBI Taxonomy" id="35752"/>
    <lineage>
        <taxon>Bacteria</taxon>
        <taxon>Bacillati</taxon>
        <taxon>Actinomycetota</taxon>
        <taxon>Actinomycetes</taxon>
        <taxon>Micromonosporales</taxon>
        <taxon>Micromonosporaceae</taxon>
        <taxon>Actinoplanes</taxon>
    </lineage>
</organism>
<evidence type="ECO:0000313" key="2">
    <source>
        <dbReference type="EMBL" id="SFE72041.1"/>
    </source>
</evidence>
<keyword evidence="1" id="KW-0472">Membrane</keyword>
<feature type="transmembrane region" description="Helical" evidence="1">
    <location>
        <begin position="149"/>
        <end position="173"/>
    </location>
</feature>
<evidence type="ECO:0000256" key="1">
    <source>
        <dbReference type="SAM" id="Phobius"/>
    </source>
</evidence>
<evidence type="ECO:0000313" key="3">
    <source>
        <dbReference type="Proteomes" id="UP000199645"/>
    </source>
</evidence>
<feature type="transmembrane region" description="Helical" evidence="1">
    <location>
        <begin position="120"/>
        <end position="143"/>
    </location>
</feature>
<feature type="transmembrane region" description="Helical" evidence="1">
    <location>
        <begin position="67"/>
        <end position="88"/>
    </location>
</feature>
<proteinExistence type="predicted"/>
<dbReference type="Proteomes" id="UP000199645">
    <property type="component" value="Unassembled WGS sequence"/>
</dbReference>
<sequence>MSGDGVHLRGSGHFDGGSWDAERLDPWAGDRPRVPRRAIPGLVLIGLFTPLFLVGAVLAAVRGEWTMVAGFAAWGGLFGHVAGVFVFLRWRPRRPGVLPATAVTPDGAPGLCFRYSGWAYFWLLGMLCWGALVPLAIAAVWFVTGGVAVIGAIALVGVALLVCGQIAATLSLAPGRLILTPDGLYHRGQLITQYSPWSGVTAVDAGRAGQVRIIRVWVAPSSGDRLRIRLRPWFLPAEERVALPGIVLRDPWLAVDPRTVHRALRHYLLNPSHRGELGGPAAVERIEQGRLFLY</sequence>
<name>A0A1I2CUQ6_9ACTN</name>
<keyword evidence="1" id="KW-1133">Transmembrane helix</keyword>
<dbReference type="EMBL" id="FONV01000003">
    <property type="protein sequence ID" value="SFE72041.1"/>
    <property type="molecule type" value="Genomic_DNA"/>
</dbReference>
<gene>
    <name evidence="2" type="ORF">SAMN05421541_103216</name>
</gene>
<dbReference type="STRING" id="35752.SAMN05421541_103216"/>
<keyword evidence="3" id="KW-1185">Reference proteome</keyword>
<reference evidence="2 3" key="1">
    <citation type="submission" date="2016-10" db="EMBL/GenBank/DDBJ databases">
        <authorList>
            <person name="de Groot N.N."/>
        </authorList>
    </citation>
    <scope>NUCLEOTIDE SEQUENCE [LARGE SCALE GENOMIC DNA]</scope>
    <source>
        <strain evidence="2 3">DSM 43019</strain>
    </source>
</reference>
<evidence type="ECO:0008006" key="4">
    <source>
        <dbReference type="Google" id="ProtNLM"/>
    </source>
</evidence>
<protein>
    <recommendedName>
        <fullName evidence="4">PH domain-containing protein</fullName>
    </recommendedName>
</protein>
<dbReference type="RefSeq" id="WP_093611623.1">
    <property type="nucleotide sequence ID" value="NZ_BOMT01000006.1"/>
</dbReference>
<accession>A0A1I2CUQ6</accession>
<dbReference type="AlphaFoldDB" id="A0A1I2CUQ6"/>
<feature type="transmembrane region" description="Helical" evidence="1">
    <location>
        <begin position="41"/>
        <end position="61"/>
    </location>
</feature>
<keyword evidence="1" id="KW-0812">Transmembrane</keyword>
<dbReference type="OrthoDB" id="3627672at2"/>